<dbReference type="EMBL" id="CP016379">
    <property type="protein sequence ID" value="AZR72717.1"/>
    <property type="molecule type" value="Genomic_DNA"/>
</dbReference>
<dbReference type="AlphaFoldDB" id="A0A3Q9HPL9"/>
<dbReference type="GO" id="GO:0006281">
    <property type="term" value="P:DNA repair"/>
    <property type="evidence" value="ECO:0007669"/>
    <property type="project" value="TreeGrafter"/>
</dbReference>
<dbReference type="SFLD" id="SFLDS00003">
    <property type="entry name" value="Haloacid_Dehalogenase"/>
    <property type="match status" value="1"/>
</dbReference>
<dbReference type="InterPro" id="IPR050155">
    <property type="entry name" value="HAD-like_hydrolase_sf"/>
</dbReference>
<dbReference type="NCBIfam" id="TIGR01509">
    <property type="entry name" value="HAD-SF-IA-v3"/>
    <property type="match status" value="1"/>
</dbReference>
<accession>A0A3Q9HPL9</accession>
<evidence type="ECO:0000313" key="2">
    <source>
        <dbReference type="Proteomes" id="UP000267250"/>
    </source>
</evidence>
<dbReference type="Pfam" id="PF13419">
    <property type="entry name" value="HAD_2"/>
    <property type="match status" value="1"/>
</dbReference>
<sequence length="214" mass="24715">MFRYLLFDLDGTILDTNEIIFRSFEYTLKVHLDYDIQRQEILKIFGEPLFKQMTYFNPKLAKAMCQTYREYYAKHSKELTRVFPGVKKVLAHLKLHNIPMGIVTNKSRKFAEMALHDFQLHPFFDFLIGGDEVKNAKPDPEAIIKGMKLLKANPKETLMIGDSPLDLDAAKRAGIKSALVGWNIFPKERFIGNPPDFYLVQMTDLLQILNLDAA</sequence>
<dbReference type="InterPro" id="IPR023214">
    <property type="entry name" value="HAD_sf"/>
</dbReference>
<reference evidence="1 2" key="1">
    <citation type="submission" date="2016-07" db="EMBL/GenBank/DDBJ databases">
        <title>Genome and transcriptome analysis of iron-reducing fermentative bacteria Anoxybacter fermentans.</title>
        <authorList>
            <person name="Zeng X."/>
            <person name="Shao Z."/>
        </authorList>
    </citation>
    <scope>NUCLEOTIDE SEQUENCE [LARGE SCALE GENOMIC DNA]</scope>
    <source>
        <strain evidence="1 2">DY22613</strain>
    </source>
</reference>
<dbReference type="SFLD" id="SFLDG01135">
    <property type="entry name" value="C1.5.6:_HAD__Beta-PGM__Phospha"/>
    <property type="match status" value="1"/>
</dbReference>
<proteinExistence type="predicted"/>
<name>A0A3Q9HPL9_9FIRM</name>
<dbReference type="GO" id="GO:0008967">
    <property type="term" value="F:phosphoglycolate phosphatase activity"/>
    <property type="evidence" value="ECO:0007669"/>
    <property type="project" value="TreeGrafter"/>
</dbReference>
<dbReference type="SUPFAM" id="SSF56784">
    <property type="entry name" value="HAD-like"/>
    <property type="match status" value="1"/>
</dbReference>
<dbReference type="InterPro" id="IPR023198">
    <property type="entry name" value="PGP-like_dom2"/>
</dbReference>
<dbReference type="KEGG" id="aft:BBF96_04515"/>
<dbReference type="PANTHER" id="PTHR43434:SF26">
    <property type="entry name" value="PYROPHOSPHATASE PPAX"/>
    <property type="match status" value="1"/>
</dbReference>
<dbReference type="Proteomes" id="UP000267250">
    <property type="component" value="Chromosome"/>
</dbReference>
<dbReference type="GO" id="GO:0005829">
    <property type="term" value="C:cytosol"/>
    <property type="evidence" value="ECO:0007669"/>
    <property type="project" value="TreeGrafter"/>
</dbReference>
<evidence type="ECO:0000313" key="1">
    <source>
        <dbReference type="EMBL" id="AZR72717.1"/>
    </source>
</evidence>
<protein>
    <recommendedName>
        <fullName evidence="3">Pyrophosphatase PpaX</fullName>
    </recommendedName>
</protein>
<dbReference type="SFLD" id="SFLDG01129">
    <property type="entry name" value="C1.5:_HAD__Beta-PGM__Phosphata"/>
    <property type="match status" value="1"/>
</dbReference>
<organism evidence="1 2">
    <name type="scientific">Anoxybacter fermentans</name>
    <dbReference type="NCBI Taxonomy" id="1323375"/>
    <lineage>
        <taxon>Bacteria</taxon>
        <taxon>Bacillati</taxon>
        <taxon>Bacillota</taxon>
        <taxon>Clostridia</taxon>
        <taxon>Halanaerobiales</taxon>
        <taxon>Anoxybacter</taxon>
    </lineage>
</organism>
<dbReference type="PRINTS" id="PR00413">
    <property type="entry name" value="HADHALOGNASE"/>
</dbReference>
<dbReference type="InterPro" id="IPR041492">
    <property type="entry name" value="HAD_2"/>
</dbReference>
<evidence type="ECO:0008006" key="3">
    <source>
        <dbReference type="Google" id="ProtNLM"/>
    </source>
</evidence>
<dbReference type="Gene3D" id="3.40.50.1000">
    <property type="entry name" value="HAD superfamily/HAD-like"/>
    <property type="match status" value="1"/>
</dbReference>
<gene>
    <name evidence="1" type="ORF">BBF96_04515</name>
</gene>
<dbReference type="RefSeq" id="WP_127016048.1">
    <property type="nucleotide sequence ID" value="NZ_CP016379.1"/>
</dbReference>
<dbReference type="NCBIfam" id="TIGR01549">
    <property type="entry name" value="HAD-SF-IA-v1"/>
    <property type="match status" value="1"/>
</dbReference>
<dbReference type="Gene3D" id="1.10.150.240">
    <property type="entry name" value="Putative phosphatase, domain 2"/>
    <property type="match status" value="1"/>
</dbReference>
<dbReference type="PANTHER" id="PTHR43434">
    <property type="entry name" value="PHOSPHOGLYCOLATE PHOSPHATASE"/>
    <property type="match status" value="1"/>
</dbReference>
<keyword evidence="2" id="KW-1185">Reference proteome</keyword>
<dbReference type="FunFam" id="3.40.50.1000:FF:000022">
    <property type="entry name" value="Phosphoglycolate phosphatase"/>
    <property type="match status" value="1"/>
</dbReference>
<dbReference type="InterPro" id="IPR006439">
    <property type="entry name" value="HAD-SF_hydro_IA"/>
</dbReference>
<dbReference type="InterPro" id="IPR036412">
    <property type="entry name" value="HAD-like_sf"/>
</dbReference>
<dbReference type="OrthoDB" id="9792518at2"/>